<comment type="subcellular location">
    <subcellularLocation>
        <location evidence="1">Membrane</location>
        <topology evidence="1">Multi-pass membrane protein</topology>
    </subcellularLocation>
</comment>
<sequence length="222" mass="25271">MNTSLLASEKRGLVQVVSLALFVCVLLAMDGILYHIFDIIRRHTFAEYSLISSHDVHIDIGGKSMLANLLRKTVGAFNTSSSLDMQSSNQQCLPEPQALSQADYLWSVIPLLVMGLMCCLQVYTNRLRRVISAFYFPKVMQHPRTAMEVIKKELSCDYCVNLAVIKALHMHEKKHLQCNAYIVKTICYHFKTTSLILCKPPHVIISAWQENRSGRSQQVWEL</sequence>
<feature type="transmembrane region" description="Helical" evidence="5">
    <location>
        <begin position="104"/>
        <end position="123"/>
    </location>
</feature>
<name>A0A4W4G7A7_ELEEL</name>
<reference evidence="7" key="5">
    <citation type="submission" date="2025-09" db="UniProtKB">
        <authorList>
            <consortium name="Ensembl"/>
        </authorList>
    </citation>
    <scope>IDENTIFICATION</scope>
</reference>
<proteinExistence type="predicted"/>
<keyword evidence="3 5" id="KW-1133">Transmembrane helix</keyword>
<evidence type="ECO:0000313" key="8">
    <source>
        <dbReference type="Proteomes" id="UP000314983"/>
    </source>
</evidence>
<dbReference type="InterPro" id="IPR012858">
    <property type="entry name" value="DC_STAMP-like"/>
</dbReference>
<keyword evidence="8" id="KW-1185">Reference proteome</keyword>
<dbReference type="Pfam" id="PF07782">
    <property type="entry name" value="DC_STAMP"/>
    <property type="match status" value="1"/>
</dbReference>
<evidence type="ECO:0000256" key="4">
    <source>
        <dbReference type="ARBA" id="ARBA00023136"/>
    </source>
</evidence>
<dbReference type="GO" id="GO:0016020">
    <property type="term" value="C:membrane"/>
    <property type="evidence" value="ECO:0007669"/>
    <property type="project" value="UniProtKB-SubCell"/>
</dbReference>
<reference evidence="8" key="1">
    <citation type="journal article" date="2014" name="Science">
        <title>Nonhuman genetics. Genomic basis for the convergent evolution of electric organs.</title>
        <authorList>
            <person name="Gallant J.R."/>
            <person name="Traeger L.L."/>
            <person name="Volkening J.D."/>
            <person name="Moffett H."/>
            <person name="Chen P.H."/>
            <person name="Novina C.D."/>
            <person name="Phillips G.N.Jr."/>
            <person name="Anand R."/>
            <person name="Wells G.B."/>
            <person name="Pinch M."/>
            <person name="Guth R."/>
            <person name="Unguez G.A."/>
            <person name="Albert J.S."/>
            <person name="Zakon H.H."/>
            <person name="Samanta M.P."/>
            <person name="Sussman M.R."/>
        </authorList>
    </citation>
    <scope>NUCLEOTIDE SEQUENCE [LARGE SCALE GENOMIC DNA]</scope>
</reference>
<organism evidence="7 8">
    <name type="scientific">Electrophorus electricus</name>
    <name type="common">Electric eel</name>
    <name type="synonym">Gymnotus electricus</name>
    <dbReference type="NCBI Taxonomy" id="8005"/>
    <lineage>
        <taxon>Eukaryota</taxon>
        <taxon>Metazoa</taxon>
        <taxon>Chordata</taxon>
        <taxon>Craniata</taxon>
        <taxon>Vertebrata</taxon>
        <taxon>Euteleostomi</taxon>
        <taxon>Actinopterygii</taxon>
        <taxon>Neopterygii</taxon>
        <taxon>Teleostei</taxon>
        <taxon>Ostariophysi</taxon>
        <taxon>Gymnotiformes</taxon>
        <taxon>Gymnotoidei</taxon>
        <taxon>Gymnotidae</taxon>
        <taxon>Electrophorus</taxon>
    </lineage>
</organism>
<dbReference type="GeneTree" id="ENSGT00940000182506"/>
<accession>A0A4W4G7A7</accession>
<reference evidence="7" key="4">
    <citation type="submission" date="2025-08" db="UniProtKB">
        <authorList>
            <consortium name="Ensembl"/>
        </authorList>
    </citation>
    <scope>IDENTIFICATION</scope>
</reference>
<reference evidence="8" key="2">
    <citation type="journal article" date="2017" name="Sci. Adv.">
        <title>A tail of two voltages: Proteomic comparison of the three electric organs of the electric eel.</title>
        <authorList>
            <person name="Traeger L.L."/>
            <person name="Sabat G."/>
            <person name="Barrett-Wilt G.A."/>
            <person name="Wells G.B."/>
            <person name="Sussman M.R."/>
        </authorList>
    </citation>
    <scope>NUCLEOTIDE SEQUENCE [LARGE SCALE GENOMIC DNA]</scope>
</reference>
<evidence type="ECO:0000313" key="7">
    <source>
        <dbReference type="Ensembl" id="ENSEEEP00000032225.2"/>
    </source>
</evidence>
<dbReference type="PANTHER" id="PTHR21041:SF17">
    <property type="entry name" value="E3 UBIQUITIN-PROTEIN LIGASE DCST1"/>
    <property type="match status" value="1"/>
</dbReference>
<evidence type="ECO:0000256" key="5">
    <source>
        <dbReference type="SAM" id="Phobius"/>
    </source>
</evidence>
<dbReference type="Proteomes" id="UP000314983">
    <property type="component" value="Chromosome 10"/>
</dbReference>
<evidence type="ECO:0000259" key="6">
    <source>
        <dbReference type="Pfam" id="PF07782"/>
    </source>
</evidence>
<dbReference type="PANTHER" id="PTHR21041">
    <property type="entry name" value="DENDRITIC CELL-SPECIFIC TRANSMEMBRANE PROTEIN"/>
    <property type="match status" value="1"/>
</dbReference>
<keyword evidence="4 5" id="KW-0472">Membrane</keyword>
<feature type="domain" description="Dendritic cell-specific transmembrane protein-like" evidence="6">
    <location>
        <begin position="12"/>
        <end position="140"/>
    </location>
</feature>
<feature type="transmembrane region" description="Helical" evidence="5">
    <location>
        <begin position="12"/>
        <end position="37"/>
    </location>
</feature>
<dbReference type="InterPro" id="IPR051856">
    <property type="entry name" value="CSR-E3_Ligase_Protein"/>
</dbReference>
<dbReference type="STRING" id="8005.ENSEEEP00000032225"/>
<evidence type="ECO:0000256" key="2">
    <source>
        <dbReference type="ARBA" id="ARBA00022692"/>
    </source>
</evidence>
<evidence type="ECO:0000256" key="3">
    <source>
        <dbReference type="ARBA" id="ARBA00022989"/>
    </source>
</evidence>
<keyword evidence="2 5" id="KW-0812">Transmembrane</keyword>
<evidence type="ECO:0000256" key="1">
    <source>
        <dbReference type="ARBA" id="ARBA00004141"/>
    </source>
</evidence>
<dbReference type="Ensembl" id="ENSEEET00000032613.2">
    <property type="protein sequence ID" value="ENSEEEP00000032225.2"/>
    <property type="gene ID" value="ENSEEEG00000015369.2"/>
</dbReference>
<protein>
    <recommendedName>
        <fullName evidence="6">Dendritic cell-specific transmembrane protein-like domain-containing protein</fullName>
    </recommendedName>
</protein>
<dbReference type="AlphaFoldDB" id="A0A4W4G7A7"/>
<reference evidence="7" key="3">
    <citation type="submission" date="2020-05" db="EMBL/GenBank/DDBJ databases">
        <title>Electrophorus electricus (electric eel) genome, fEleEle1, primary haplotype.</title>
        <authorList>
            <person name="Myers G."/>
            <person name="Meyer A."/>
            <person name="Fedrigo O."/>
            <person name="Formenti G."/>
            <person name="Rhie A."/>
            <person name="Tracey A."/>
            <person name="Sims Y."/>
            <person name="Jarvis E.D."/>
        </authorList>
    </citation>
    <scope>NUCLEOTIDE SEQUENCE [LARGE SCALE GENOMIC DNA]</scope>
</reference>